<proteinExistence type="predicted"/>
<dbReference type="EMBL" id="NFHM01000018">
    <property type="protein sequence ID" value="OUN41470.1"/>
    <property type="molecule type" value="Genomic_DNA"/>
</dbReference>
<accession>A0A1Y3U808</accession>
<name>A0A1Y3U808_9FIRM</name>
<comment type="caution">
    <text evidence="1">The sequence shown here is derived from an EMBL/GenBank/DDBJ whole genome shotgun (WGS) entry which is preliminary data.</text>
</comment>
<evidence type="ECO:0000313" key="2">
    <source>
        <dbReference type="Proteomes" id="UP000195455"/>
    </source>
</evidence>
<gene>
    <name evidence="1" type="ORF">B5G26_11430</name>
</gene>
<evidence type="ECO:0000313" key="1">
    <source>
        <dbReference type="EMBL" id="OUN41470.1"/>
    </source>
</evidence>
<reference evidence="2" key="1">
    <citation type="submission" date="2017-04" db="EMBL/GenBank/DDBJ databases">
        <title>Function of individual gut microbiota members based on whole genome sequencing of pure cultures obtained from chicken caecum.</title>
        <authorList>
            <person name="Medvecky M."/>
            <person name="Cejkova D."/>
            <person name="Polansky O."/>
            <person name="Karasova D."/>
            <person name="Kubasova T."/>
            <person name="Cizek A."/>
            <person name="Rychlik I."/>
        </authorList>
    </citation>
    <scope>NUCLEOTIDE SEQUENCE [LARGE SCALE GENOMIC DNA]</scope>
    <source>
        <strain evidence="2">An75</strain>
    </source>
</reference>
<sequence>MIFATKKEDLWGHLHKKTKKAKILIMTKDLGFLTLLRFYLLCFLPKTAIPLKKSKKANQYFLKGKLLL</sequence>
<protein>
    <submittedName>
        <fullName evidence="1">Uncharacterized protein</fullName>
    </submittedName>
</protein>
<dbReference type="Proteomes" id="UP000195455">
    <property type="component" value="Unassembled WGS sequence"/>
</dbReference>
<dbReference type="AlphaFoldDB" id="A0A1Y3U808"/>
<organism evidence="1 2">
    <name type="scientific">Anaerotignum lactatifermentans</name>
    <dbReference type="NCBI Taxonomy" id="160404"/>
    <lineage>
        <taxon>Bacteria</taxon>
        <taxon>Bacillati</taxon>
        <taxon>Bacillota</taxon>
        <taxon>Clostridia</taxon>
        <taxon>Lachnospirales</taxon>
        <taxon>Anaerotignaceae</taxon>
        <taxon>Anaerotignum</taxon>
    </lineage>
</organism>